<organism evidence="9 10">
    <name type="scientific">Marinomonas sargassi</name>
    <dbReference type="NCBI Taxonomy" id="2984494"/>
    <lineage>
        <taxon>Bacteria</taxon>
        <taxon>Pseudomonadati</taxon>
        <taxon>Pseudomonadota</taxon>
        <taxon>Gammaproteobacteria</taxon>
        <taxon>Oceanospirillales</taxon>
        <taxon>Oceanospirillaceae</taxon>
        <taxon>Marinomonas</taxon>
    </lineage>
</organism>
<dbReference type="PANTHER" id="PTHR47637:SF1">
    <property type="entry name" value="CHAPERONE SURA"/>
    <property type="match status" value="1"/>
</dbReference>
<keyword evidence="5 7" id="KW-0143">Chaperone</keyword>
<comment type="function">
    <text evidence="7">Chaperone involved in the correct folding and assembly of outer membrane proteins. Recognizes specific patterns of aromatic residues and the orientation of their side chains, which are found more frequently in integral outer membrane proteins. May act in both early periplasmic and late outer membrane-associated steps of protein maturation.</text>
</comment>
<evidence type="ECO:0000256" key="6">
    <source>
        <dbReference type="ARBA" id="ARBA00023235"/>
    </source>
</evidence>
<keyword evidence="10" id="KW-1185">Reference proteome</keyword>
<dbReference type="Gene3D" id="1.10.4030.10">
    <property type="entry name" value="Porin chaperone SurA, peptide-binding domain"/>
    <property type="match status" value="1"/>
</dbReference>
<dbReference type="EC" id="5.2.1.8" evidence="7"/>
<evidence type="ECO:0000256" key="4">
    <source>
        <dbReference type="ARBA" id="ARBA00023110"/>
    </source>
</evidence>
<dbReference type="Proteomes" id="UP001209713">
    <property type="component" value="Unassembled WGS sequence"/>
</dbReference>
<comment type="domain">
    <text evidence="7">The PPIase activity resides only in the second parvulin domain. The N-terminal region and the C-terminal tail are necessary and sufficient for the chaperone activity of SurA. The PPIase activity is dispensable for SurA to function as a chaperone. The N-terminal region and the C-terminal tail are also required for porin recognition.</text>
</comment>
<protein>
    <recommendedName>
        <fullName evidence="7">Chaperone SurA</fullName>
    </recommendedName>
    <alternativeName>
        <fullName evidence="7">Peptidyl-prolyl cis-trans isomerase SurA</fullName>
        <shortName evidence="7">PPIase SurA</shortName>
        <ecNumber evidence="7">5.2.1.8</ecNumber>
    </alternativeName>
    <alternativeName>
        <fullName evidence="7">Rotamase SurA</fullName>
    </alternativeName>
</protein>
<keyword evidence="3 7" id="KW-0574">Periplasm</keyword>
<dbReference type="InterPro" id="IPR000297">
    <property type="entry name" value="PPIase_PpiC"/>
</dbReference>
<comment type="subcellular location">
    <subcellularLocation>
        <location evidence="7">Periplasm</location>
    </subcellularLocation>
    <text evidence="7">Is capable of associating with the outer membrane.</text>
</comment>
<evidence type="ECO:0000256" key="2">
    <source>
        <dbReference type="ARBA" id="ARBA00022737"/>
    </source>
</evidence>
<accession>A0ABT2YNR4</accession>
<evidence type="ECO:0000256" key="1">
    <source>
        <dbReference type="ARBA" id="ARBA00022729"/>
    </source>
</evidence>
<dbReference type="RefSeq" id="WP_263528904.1">
    <property type="nucleotide sequence ID" value="NZ_JAOVZB010000001.1"/>
</dbReference>
<dbReference type="InterPro" id="IPR023034">
    <property type="entry name" value="PPIase_SurA"/>
</dbReference>
<evidence type="ECO:0000256" key="3">
    <source>
        <dbReference type="ARBA" id="ARBA00022764"/>
    </source>
</evidence>
<dbReference type="InterPro" id="IPR015391">
    <property type="entry name" value="SurA_N"/>
</dbReference>
<evidence type="ECO:0000313" key="9">
    <source>
        <dbReference type="EMBL" id="MCV2401529.1"/>
    </source>
</evidence>
<dbReference type="InterPro" id="IPR046357">
    <property type="entry name" value="PPIase_dom_sf"/>
</dbReference>
<name>A0ABT2YNR4_9GAMM</name>
<keyword evidence="2 7" id="KW-0677">Repeat</keyword>
<feature type="domain" description="PpiC" evidence="8">
    <location>
        <begin position="170"/>
        <end position="264"/>
    </location>
</feature>
<dbReference type="EMBL" id="JAOVZB010000001">
    <property type="protein sequence ID" value="MCV2401529.1"/>
    <property type="molecule type" value="Genomic_DNA"/>
</dbReference>
<dbReference type="GO" id="GO:0003755">
    <property type="term" value="F:peptidyl-prolyl cis-trans isomerase activity"/>
    <property type="evidence" value="ECO:0007669"/>
    <property type="project" value="UniProtKB-EC"/>
</dbReference>
<dbReference type="Pfam" id="PF00639">
    <property type="entry name" value="Rotamase"/>
    <property type="match status" value="2"/>
</dbReference>
<dbReference type="InterPro" id="IPR027304">
    <property type="entry name" value="Trigger_fact/SurA_dom_sf"/>
</dbReference>
<feature type="chain" id="PRO_5044902754" description="Chaperone SurA" evidence="7">
    <location>
        <begin position="23"/>
        <end position="419"/>
    </location>
</feature>
<evidence type="ECO:0000313" key="10">
    <source>
        <dbReference type="Proteomes" id="UP001209713"/>
    </source>
</evidence>
<keyword evidence="1 7" id="KW-0732">Signal</keyword>
<evidence type="ECO:0000259" key="8">
    <source>
        <dbReference type="PROSITE" id="PS50198"/>
    </source>
</evidence>
<feature type="signal peptide" evidence="7">
    <location>
        <begin position="1"/>
        <end position="22"/>
    </location>
</feature>
<dbReference type="Pfam" id="PF09312">
    <property type="entry name" value="SurA_N"/>
    <property type="match status" value="1"/>
</dbReference>
<feature type="domain" description="PpiC" evidence="8">
    <location>
        <begin position="273"/>
        <end position="372"/>
    </location>
</feature>
<dbReference type="PROSITE" id="PS50198">
    <property type="entry name" value="PPIC_PPIASE_2"/>
    <property type="match status" value="2"/>
</dbReference>
<keyword evidence="6 7" id="KW-0413">Isomerase</keyword>
<keyword evidence="4 7" id="KW-0697">Rotamase</keyword>
<dbReference type="HAMAP" id="MF_01183">
    <property type="entry name" value="Chaperone_SurA"/>
    <property type="match status" value="1"/>
</dbReference>
<evidence type="ECO:0000256" key="5">
    <source>
        <dbReference type="ARBA" id="ARBA00023186"/>
    </source>
</evidence>
<reference evidence="9 10" key="1">
    <citation type="submission" date="2022-10" db="EMBL/GenBank/DDBJ databases">
        <title>Marinomonas transparenta sp. nov. and Marinomonas sargassi sp. nov., isolated from marine alga (Sargassum natans (L.) Gaillon).</title>
        <authorList>
            <person name="Wang Y."/>
        </authorList>
    </citation>
    <scope>NUCLEOTIDE SEQUENCE [LARGE SCALE GENOMIC DNA]</scope>
    <source>
        <strain evidence="9 10">C2222</strain>
    </source>
</reference>
<sequence precursor="true">MKLFSFLTLIFSILLPFNSLYAAPVKIDGIAAIVDSQPIMESDILNRFQIVKDRIPGGIMTDNIRRQILNQVIDETLQVNYAKKIGMRASTADVDKAVLGVANNMKVDLQGLKDVLASKSIDFARYRQQIEQEILISNVKRETIRKRISITDQEINDYLSSADSSLSKEKDQVRLRHILVRASNQATAKQEIENIAQQIQSEQDFIQQALDNSDGQNAIKGGDLGWRPLNQLPPLFVRALESKQGQLVGPLQSNAGFHLLWVAEKRSPSITFQQQTKTRHILVRPNEIRDLEQTKVAADELYQKLISGADFAATAKEHSEDQGSTLQGGDLGWVTPGTMVAEFERVMNSTKIGGISQPFRSQFGWHILTVEGRREADISDKVKRQKAQQALTAQKQDDVLSNWLDELRADAFIDRKEQS</sequence>
<dbReference type="InterPro" id="IPR050280">
    <property type="entry name" value="OMP_Chaperone_SurA"/>
</dbReference>
<dbReference type="SUPFAM" id="SSF109998">
    <property type="entry name" value="Triger factor/SurA peptide-binding domain-like"/>
    <property type="match status" value="1"/>
</dbReference>
<evidence type="ECO:0000256" key="7">
    <source>
        <dbReference type="HAMAP-Rule" id="MF_01183"/>
    </source>
</evidence>
<dbReference type="SUPFAM" id="SSF54534">
    <property type="entry name" value="FKBP-like"/>
    <property type="match status" value="2"/>
</dbReference>
<dbReference type="PANTHER" id="PTHR47637">
    <property type="entry name" value="CHAPERONE SURA"/>
    <property type="match status" value="1"/>
</dbReference>
<comment type="catalytic activity">
    <reaction evidence="7">
        <text>[protein]-peptidylproline (omega=180) = [protein]-peptidylproline (omega=0)</text>
        <dbReference type="Rhea" id="RHEA:16237"/>
        <dbReference type="Rhea" id="RHEA-COMP:10747"/>
        <dbReference type="Rhea" id="RHEA-COMP:10748"/>
        <dbReference type="ChEBI" id="CHEBI:83833"/>
        <dbReference type="ChEBI" id="CHEBI:83834"/>
        <dbReference type="EC" id="5.2.1.8"/>
    </reaction>
</comment>
<proteinExistence type="inferred from homology"/>
<dbReference type="Gene3D" id="3.10.50.40">
    <property type="match status" value="2"/>
</dbReference>
<gene>
    <name evidence="7" type="primary">surA</name>
    <name evidence="9" type="ORF">OFY17_01410</name>
</gene>
<comment type="caution">
    <text evidence="9">The sequence shown here is derived from an EMBL/GenBank/DDBJ whole genome shotgun (WGS) entry which is preliminary data.</text>
</comment>